<accession>A0A2T6AVC2</accession>
<dbReference type="EMBL" id="QBKN01000011">
    <property type="protein sequence ID" value="PTX47755.1"/>
    <property type="molecule type" value="Genomic_DNA"/>
</dbReference>
<comment type="caution">
    <text evidence="1">The sequence shown here is derived from an EMBL/GenBank/DDBJ whole genome shotgun (WGS) entry which is preliminary data.</text>
</comment>
<evidence type="ECO:0000313" key="2">
    <source>
        <dbReference type="Proteomes" id="UP000244069"/>
    </source>
</evidence>
<dbReference type="Proteomes" id="UP000244069">
    <property type="component" value="Unassembled WGS sequence"/>
</dbReference>
<proteinExistence type="predicted"/>
<dbReference type="AlphaFoldDB" id="A0A2T6AVC2"/>
<protein>
    <recommendedName>
        <fullName evidence="3">Cell division protein ZapA</fullName>
    </recommendedName>
</protein>
<name>A0A2T6AVC2_9RHOB</name>
<reference evidence="1 2" key="1">
    <citation type="submission" date="2018-04" db="EMBL/GenBank/DDBJ databases">
        <title>Genomic Encyclopedia of Archaeal and Bacterial Type Strains, Phase II (KMG-II): from individual species to whole genera.</title>
        <authorList>
            <person name="Goeker M."/>
        </authorList>
    </citation>
    <scope>NUCLEOTIDE SEQUENCE [LARGE SCALE GENOMIC DNA]</scope>
    <source>
        <strain evidence="1 2">DSM 29329</strain>
    </source>
</reference>
<organism evidence="1 2">
    <name type="scientific">Allosediminivita pacifica</name>
    <dbReference type="NCBI Taxonomy" id="1267769"/>
    <lineage>
        <taxon>Bacteria</taxon>
        <taxon>Pseudomonadati</taxon>
        <taxon>Pseudomonadota</taxon>
        <taxon>Alphaproteobacteria</taxon>
        <taxon>Rhodobacterales</taxon>
        <taxon>Paracoccaceae</taxon>
        <taxon>Allosediminivita</taxon>
    </lineage>
</organism>
<evidence type="ECO:0008006" key="3">
    <source>
        <dbReference type="Google" id="ProtNLM"/>
    </source>
</evidence>
<evidence type="ECO:0000313" key="1">
    <source>
        <dbReference type="EMBL" id="PTX47755.1"/>
    </source>
</evidence>
<gene>
    <name evidence="1" type="ORF">C8N44_11184</name>
</gene>
<sequence>MNAPTRDLFKTAPEVSEEVDRLMTRVREHRSDEAICQSLRAASLLIENAAFEMARHDNAKEVSRLILTAAELDRMVTEMEHEE</sequence>
<keyword evidence="2" id="KW-1185">Reference proteome</keyword>